<proteinExistence type="predicted"/>
<dbReference type="AlphaFoldDB" id="A0A2P9ADG6"/>
<protein>
    <submittedName>
        <fullName evidence="1">Uncharacterized protein</fullName>
    </submittedName>
</protein>
<gene>
    <name evidence="1" type="ORF">BQ8482_111091</name>
</gene>
<dbReference type="Proteomes" id="UP000245698">
    <property type="component" value="Unassembled WGS sequence"/>
</dbReference>
<evidence type="ECO:0000313" key="2">
    <source>
        <dbReference type="Proteomes" id="UP000245698"/>
    </source>
</evidence>
<keyword evidence="2" id="KW-1185">Reference proteome</keyword>
<evidence type="ECO:0000313" key="1">
    <source>
        <dbReference type="EMBL" id="SJM29161.1"/>
    </source>
</evidence>
<name>A0A2P9ADG6_9HYPH</name>
<dbReference type="EMBL" id="FUIG01000013">
    <property type="protein sequence ID" value="SJM29161.1"/>
    <property type="molecule type" value="Genomic_DNA"/>
</dbReference>
<sequence>MHEAGYDWVETENASQSFDDFALLGMFCIGGVSRE</sequence>
<organism evidence="1 2">
    <name type="scientific">Mesorhizobium delmotii</name>
    <dbReference type="NCBI Taxonomy" id="1631247"/>
    <lineage>
        <taxon>Bacteria</taxon>
        <taxon>Pseudomonadati</taxon>
        <taxon>Pseudomonadota</taxon>
        <taxon>Alphaproteobacteria</taxon>
        <taxon>Hyphomicrobiales</taxon>
        <taxon>Phyllobacteriaceae</taxon>
        <taxon>Mesorhizobium</taxon>
    </lineage>
</organism>
<reference evidence="2" key="1">
    <citation type="submission" date="2016-12" db="EMBL/GenBank/DDBJ databases">
        <authorList>
            <person name="Brunel B."/>
        </authorList>
    </citation>
    <scope>NUCLEOTIDE SEQUENCE [LARGE SCALE GENOMIC DNA]</scope>
</reference>
<accession>A0A2P9ADG6</accession>